<dbReference type="Pfam" id="PF13520">
    <property type="entry name" value="AA_permease_2"/>
    <property type="match status" value="1"/>
</dbReference>
<proteinExistence type="predicted"/>
<dbReference type="Gene3D" id="3.40.50.620">
    <property type="entry name" value="HUPs"/>
    <property type="match status" value="2"/>
</dbReference>
<feature type="transmembrane region" description="Helical" evidence="7">
    <location>
        <begin position="170"/>
        <end position="190"/>
    </location>
</feature>
<feature type="transmembrane region" description="Helical" evidence="7">
    <location>
        <begin position="26"/>
        <end position="51"/>
    </location>
</feature>
<evidence type="ECO:0000256" key="2">
    <source>
        <dbReference type="ARBA" id="ARBA00022475"/>
    </source>
</evidence>
<feature type="transmembrane region" description="Helical" evidence="7">
    <location>
        <begin position="366"/>
        <end position="385"/>
    </location>
</feature>
<accession>A0A8T8WID4</accession>
<keyword evidence="5 7" id="KW-0472">Membrane</keyword>
<feature type="domain" description="UspA" evidence="8">
    <location>
        <begin position="512"/>
        <end position="641"/>
    </location>
</feature>
<evidence type="ECO:0000256" key="7">
    <source>
        <dbReference type="SAM" id="Phobius"/>
    </source>
</evidence>
<evidence type="ECO:0000256" key="1">
    <source>
        <dbReference type="ARBA" id="ARBA00004651"/>
    </source>
</evidence>
<organism evidence="9 10">
    <name type="scientific">Halobaculum magnesiiphilum</name>
    <dbReference type="NCBI Taxonomy" id="1017351"/>
    <lineage>
        <taxon>Archaea</taxon>
        <taxon>Methanobacteriati</taxon>
        <taxon>Methanobacteriota</taxon>
        <taxon>Stenosarchaea group</taxon>
        <taxon>Halobacteria</taxon>
        <taxon>Halobacteriales</taxon>
        <taxon>Haloferacaceae</taxon>
        <taxon>Halobaculum</taxon>
    </lineage>
</organism>
<dbReference type="SUPFAM" id="SSF52402">
    <property type="entry name" value="Adenine nucleotide alpha hydrolases-like"/>
    <property type="match status" value="2"/>
</dbReference>
<evidence type="ECO:0000256" key="6">
    <source>
        <dbReference type="SAM" id="MobiDB-lite"/>
    </source>
</evidence>
<protein>
    <submittedName>
        <fullName evidence="9">Amino acid permease</fullName>
    </submittedName>
</protein>
<dbReference type="Pfam" id="PF00582">
    <property type="entry name" value="Usp"/>
    <property type="match status" value="2"/>
</dbReference>
<keyword evidence="9" id="KW-0614">Plasmid</keyword>
<dbReference type="AlphaFoldDB" id="A0A8T8WID4"/>
<dbReference type="GO" id="GO:0022857">
    <property type="term" value="F:transmembrane transporter activity"/>
    <property type="evidence" value="ECO:0007669"/>
    <property type="project" value="InterPro"/>
</dbReference>
<feature type="transmembrane region" description="Helical" evidence="7">
    <location>
        <begin position="436"/>
        <end position="458"/>
    </location>
</feature>
<dbReference type="Gene3D" id="1.20.1740.10">
    <property type="entry name" value="Amino acid/polyamine transporter I"/>
    <property type="match status" value="1"/>
</dbReference>
<dbReference type="RefSeq" id="WP_222609374.1">
    <property type="nucleotide sequence ID" value="NZ_CP081960.1"/>
</dbReference>
<dbReference type="PANTHER" id="PTHR42770:SF11">
    <property type="entry name" value="INNER MEMBRANE TRANSPORT PROTEIN YBAT"/>
    <property type="match status" value="1"/>
</dbReference>
<dbReference type="PANTHER" id="PTHR42770">
    <property type="entry name" value="AMINO ACID TRANSPORTER-RELATED"/>
    <property type="match status" value="1"/>
</dbReference>
<feature type="transmembrane region" description="Helical" evidence="7">
    <location>
        <begin position="246"/>
        <end position="269"/>
    </location>
</feature>
<gene>
    <name evidence="9" type="ORF">K6T50_16670</name>
</gene>
<dbReference type="EMBL" id="CP081960">
    <property type="protein sequence ID" value="QZP39625.1"/>
    <property type="molecule type" value="Genomic_DNA"/>
</dbReference>
<keyword evidence="10" id="KW-1185">Reference proteome</keyword>
<dbReference type="Proteomes" id="UP000826254">
    <property type="component" value="Plasmid unnamed2"/>
</dbReference>
<dbReference type="GO" id="GO:0005886">
    <property type="term" value="C:plasma membrane"/>
    <property type="evidence" value="ECO:0007669"/>
    <property type="project" value="UniProtKB-SubCell"/>
</dbReference>
<dbReference type="InterPro" id="IPR014729">
    <property type="entry name" value="Rossmann-like_a/b/a_fold"/>
</dbReference>
<evidence type="ECO:0000313" key="10">
    <source>
        <dbReference type="Proteomes" id="UP000826254"/>
    </source>
</evidence>
<evidence type="ECO:0000256" key="4">
    <source>
        <dbReference type="ARBA" id="ARBA00022989"/>
    </source>
</evidence>
<comment type="subcellular location">
    <subcellularLocation>
        <location evidence="1">Cell membrane</location>
        <topology evidence="1">Multi-pass membrane protein</topology>
    </subcellularLocation>
</comment>
<dbReference type="GeneID" id="67179810"/>
<feature type="transmembrane region" description="Helical" evidence="7">
    <location>
        <begin position="143"/>
        <end position="161"/>
    </location>
</feature>
<keyword evidence="4 7" id="KW-1133">Transmembrane helix</keyword>
<dbReference type="InterPro" id="IPR050367">
    <property type="entry name" value="APC_superfamily"/>
</dbReference>
<feature type="transmembrane region" description="Helical" evidence="7">
    <location>
        <begin position="57"/>
        <end position="80"/>
    </location>
</feature>
<keyword evidence="3 7" id="KW-0812">Transmembrane</keyword>
<feature type="transmembrane region" description="Helical" evidence="7">
    <location>
        <begin position="405"/>
        <end position="424"/>
    </location>
</feature>
<keyword evidence="2" id="KW-1003">Cell membrane</keyword>
<geneLocation type="plasmid" evidence="9 10">
    <name>unnamed2</name>
</geneLocation>
<feature type="transmembrane region" description="Helical" evidence="7">
    <location>
        <begin position="312"/>
        <end position="336"/>
    </location>
</feature>
<dbReference type="InterPro" id="IPR002293">
    <property type="entry name" value="AA/rel_permease1"/>
</dbReference>
<feature type="region of interest" description="Disordered" evidence="6">
    <location>
        <begin position="794"/>
        <end position="813"/>
    </location>
</feature>
<dbReference type="KEGG" id="hmp:K6T50_16670"/>
<evidence type="ECO:0000256" key="5">
    <source>
        <dbReference type="ARBA" id="ARBA00023136"/>
    </source>
</evidence>
<sequence>MADEPTSSSTQAEHGQSVTEELNPEIGLLGALAIGVGTMIAAGIFVLSGLAVSNVGAVAIGSFLLAAVVAGFTAASYAEFSSIYQESGGGYMYVANTFDTDITYIMGWTMILGYPASAAFYLASFSEWFHRFMYPVLSIPEALPFWIPGLVILGLLVVLNLKGTEESNQFQITVTGLKIALLALFLYGGLQTLDAGVITTSVAENIDDVAQIGLTSALVFITFFGFSAITTNAEEIKEPGSTIPRAIYLSMGIVTVIYTLVVLVIVLAINDSAFLSFLTDNVQLDGVPPAEYVADNGEVSMGYAAQYYLGPLGFYVIVVGALVSMLSAANATIMAGSRVKLAMARRNHLPRGFEDVHPEFNTPYKAVLLTGGVICTYIVVFAVIFGEAAGSEPLFGLHLGIEGLAQFANFLLLSGLSLVNVALIQSRRKFPDIDRGFRVPLVPVVPAIAVLANLGLLFNVGVTALLIGLGVEALGVAVWFAWKRRTPPVEELEEETPTAVAEYRSSGEGYQVVVPIANPRNVKQLMRTAMTLAEDNDGEILVMSVVTVPDQTPLSRGREQTDEKREVLDRAMSIAEERDVPVSGTIRIGHNAADAILNTITQNDSDAVIVGWKGRRSKRRDVVLGTNVDRVVQEADCDVFVEKFGMDADGVVDSIFVPIAGGPHAELAVETAGAIARYTGATVHAVYVIDPAASGTPRQQGESMLADRTTSLEDVTVEKTLLESDDVVSALVEESGDHDLTIIGSTREGVIQQFVFGTIPETVAERAPTTVIMTKRWLDVGTRLQQSVDKLRERVTGSPNAIEREDRNGNSPE</sequence>
<evidence type="ECO:0000259" key="8">
    <source>
        <dbReference type="Pfam" id="PF00582"/>
    </source>
</evidence>
<name>A0A8T8WID4_9EURY</name>
<dbReference type="CDD" id="cd00293">
    <property type="entry name" value="USP-like"/>
    <property type="match status" value="1"/>
</dbReference>
<dbReference type="InterPro" id="IPR006016">
    <property type="entry name" value="UspA"/>
</dbReference>
<feature type="transmembrane region" description="Helical" evidence="7">
    <location>
        <begin position="464"/>
        <end position="482"/>
    </location>
</feature>
<feature type="domain" description="UspA" evidence="8">
    <location>
        <begin position="654"/>
        <end position="775"/>
    </location>
</feature>
<feature type="compositionally biased region" description="Basic and acidic residues" evidence="6">
    <location>
        <begin position="802"/>
        <end position="813"/>
    </location>
</feature>
<evidence type="ECO:0000256" key="3">
    <source>
        <dbReference type="ARBA" id="ARBA00022692"/>
    </source>
</evidence>
<evidence type="ECO:0000313" key="9">
    <source>
        <dbReference type="EMBL" id="QZP39625.1"/>
    </source>
</evidence>
<feature type="transmembrane region" description="Helical" evidence="7">
    <location>
        <begin position="101"/>
        <end position="123"/>
    </location>
</feature>
<reference evidence="9 10" key="1">
    <citation type="journal article" date="2021" name="Int. J. Syst. Evol. Microbiol.">
        <title>Halobaculum halophilum sp. nov. and Halobaculum salinum sp. nov., isolated from salt lake and saline soil.</title>
        <authorList>
            <person name="Cui H.L."/>
            <person name="Shi X.W."/>
            <person name="Yin X.M."/>
            <person name="Yang X.Y."/>
            <person name="Hou J."/>
            <person name="Zhu L."/>
        </authorList>
    </citation>
    <scope>NUCLEOTIDE SEQUENCE [LARGE SCALE GENOMIC DNA]</scope>
    <source>
        <strain evidence="9 10">NBRC 109044</strain>
    </source>
</reference>